<evidence type="ECO:0000259" key="2">
    <source>
        <dbReference type="Pfam" id="PF14317"/>
    </source>
</evidence>
<dbReference type="AlphaFoldDB" id="A0A133Q933"/>
<dbReference type="Pfam" id="PF14317">
    <property type="entry name" value="YcxB"/>
    <property type="match status" value="1"/>
</dbReference>
<proteinExistence type="predicted"/>
<comment type="caution">
    <text evidence="3">The sequence shown here is derived from an EMBL/GenBank/DDBJ whole genome shotgun (WGS) entry which is preliminary data.</text>
</comment>
<accession>A0A133Q933</accession>
<sequence length="170" mass="19987">MTPLFSITNTITRDEYQTFNMVVLKKEFHFVRSLIIINVCALFIMMSIMGETLITDFKHFWWGIIFIVVMLCCTNWVYFTRPKRKANKAFDENKLMQNQEYTVNFYEDHSEHISSFGNSSIAYDKLTKIIETPSHFYLMHSKGQGTIIPKGKAGEGFVDFIHKIKEKYNI</sequence>
<feature type="transmembrane region" description="Helical" evidence="1">
    <location>
        <begin position="30"/>
        <end position="48"/>
    </location>
</feature>
<reference evidence="4" key="1">
    <citation type="submission" date="2016-01" db="EMBL/GenBank/DDBJ databases">
        <authorList>
            <person name="Mitreva M."/>
            <person name="Pepin K.H."/>
            <person name="Mihindukulasuriya K.A."/>
            <person name="Fulton R."/>
            <person name="Fronick C."/>
            <person name="O'Laughlin M."/>
            <person name="Miner T."/>
            <person name="Herter B."/>
            <person name="Rosa B.A."/>
            <person name="Cordes M."/>
            <person name="Tomlinson C."/>
            <person name="Wollam A."/>
            <person name="Palsikar V.B."/>
            <person name="Mardis E.R."/>
            <person name="Wilson R.K."/>
        </authorList>
    </citation>
    <scope>NUCLEOTIDE SEQUENCE [LARGE SCALE GENOMIC DNA]</scope>
    <source>
        <strain evidence="4">MJR7716</strain>
    </source>
</reference>
<name>A0A133Q933_9BACT</name>
<keyword evidence="1" id="KW-0472">Membrane</keyword>
<protein>
    <recommendedName>
        <fullName evidence="2">YcxB-like C-terminal domain-containing protein</fullName>
    </recommendedName>
</protein>
<gene>
    <name evidence="3" type="ORF">HMPREF3226_01230</name>
</gene>
<organism evidence="3 4">
    <name type="scientific">Prevotella corporis</name>
    <dbReference type="NCBI Taxonomy" id="28128"/>
    <lineage>
        <taxon>Bacteria</taxon>
        <taxon>Pseudomonadati</taxon>
        <taxon>Bacteroidota</taxon>
        <taxon>Bacteroidia</taxon>
        <taxon>Bacteroidales</taxon>
        <taxon>Prevotellaceae</taxon>
        <taxon>Prevotella</taxon>
    </lineage>
</organism>
<dbReference type="eggNOG" id="ENOG5033455">
    <property type="taxonomic scope" value="Bacteria"/>
</dbReference>
<keyword evidence="1" id="KW-1133">Transmembrane helix</keyword>
<evidence type="ECO:0000313" key="4">
    <source>
        <dbReference type="Proteomes" id="UP000070533"/>
    </source>
</evidence>
<evidence type="ECO:0000256" key="1">
    <source>
        <dbReference type="SAM" id="Phobius"/>
    </source>
</evidence>
<dbReference type="OrthoDB" id="1073957at2"/>
<evidence type="ECO:0000313" key="3">
    <source>
        <dbReference type="EMBL" id="KXA39395.1"/>
    </source>
</evidence>
<dbReference type="EMBL" id="LRQG01000092">
    <property type="protein sequence ID" value="KXA39395.1"/>
    <property type="molecule type" value="Genomic_DNA"/>
</dbReference>
<dbReference type="PATRIC" id="fig|28128.5.peg.1254"/>
<feature type="transmembrane region" description="Helical" evidence="1">
    <location>
        <begin position="60"/>
        <end position="79"/>
    </location>
</feature>
<dbReference type="Proteomes" id="UP000070533">
    <property type="component" value="Unassembled WGS sequence"/>
</dbReference>
<keyword evidence="4" id="KW-1185">Reference proteome</keyword>
<feature type="domain" description="YcxB-like C-terminal" evidence="2">
    <location>
        <begin position="111"/>
        <end position="150"/>
    </location>
</feature>
<keyword evidence="1" id="KW-0812">Transmembrane</keyword>
<dbReference type="InterPro" id="IPR025588">
    <property type="entry name" value="YcxB-like_C"/>
</dbReference>